<dbReference type="Proteomes" id="UP000287188">
    <property type="component" value="Unassembled WGS sequence"/>
</dbReference>
<dbReference type="RefSeq" id="WP_126551521.1">
    <property type="nucleotide sequence ID" value="NZ_BIFS01000001.1"/>
</dbReference>
<dbReference type="AlphaFoldDB" id="A0A402AKR8"/>
<keyword evidence="2" id="KW-1185">Reference proteome</keyword>
<sequence length="92" mass="10997">MRNMQPPDGFTDQPKHGARKIETRHYNPGASTDQLMLDYLIESGFQWEEAITLLNLREHLYENAEMRQRVTEDYRMHFVKWLYEHGLVSDSL</sequence>
<reference evidence="2" key="1">
    <citation type="submission" date="2018-12" db="EMBL/GenBank/DDBJ databases">
        <title>Tengunoibacter tsumagoiensis gen. nov., sp. nov., Dictyobacter kobayashii sp. nov., D. alpinus sp. nov., and D. joshuensis sp. nov. and description of Dictyobacteraceae fam. nov. within the order Ktedonobacterales isolated from Tengu-no-mugimeshi.</title>
        <authorList>
            <person name="Wang C.M."/>
            <person name="Zheng Y."/>
            <person name="Sakai Y."/>
            <person name="Toyoda A."/>
            <person name="Minakuchi Y."/>
            <person name="Abe K."/>
            <person name="Yokota A."/>
            <person name="Yabe S."/>
        </authorList>
    </citation>
    <scope>NUCLEOTIDE SEQUENCE [LARGE SCALE GENOMIC DNA]</scope>
    <source>
        <strain evidence="2">Uno11</strain>
    </source>
</reference>
<comment type="caution">
    <text evidence="1">The sequence shown here is derived from an EMBL/GenBank/DDBJ whole genome shotgun (WGS) entry which is preliminary data.</text>
</comment>
<evidence type="ECO:0000313" key="1">
    <source>
        <dbReference type="EMBL" id="GCE19693.1"/>
    </source>
</evidence>
<dbReference type="OrthoDB" id="163221at2"/>
<dbReference type="EMBL" id="BIFS01000001">
    <property type="protein sequence ID" value="GCE19693.1"/>
    <property type="molecule type" value="Genomic_DNA"/>
</dbReference>
<organism evidence="1 2">
    <name type="scientific">Dictyobacter kobayashii</name>
    <dbReference type="NCBI Taxonomy" id="2014872"/>
    <lineage>
        <taxon>Bacteria</taxon>
        <taxon>Bacillati</taxon>
        <taxon>Chloroflexota</taxon>
        <taxon>Ktedonobacteria</taxon>
        <taxon>Ktedonobacterales</taxon>
        <taxon>Dictyobacteraceae</taxon>
        <taxon>Dictyobacter</taxon>
    </lineage>
</organism>
<gene>
    <name evidence="1" type="ORF">KDK_34930</name>
</gene>
<evidence type="ECO:0000313" key="2">
    <source>
        <dbReference type="Proteomes" id="UP000287188"/>
    </source>
</evidence>
<protein>
    <submittedName>
        <fullName evidence="1">Uncharacterized protein</fullName>
    </submittedName>
</protein>
<proteinExistence type="predicted"/>
<name>A0A402AKR8_9CHLR</name>
<accession>A0A402AKR8</accession>